<dbReference type="Pfam" id="PF13289">
    <property type="entry name" value="SIR2_2"/>
    <property type="match status" value="1"/>
</dbReference>
<evidence type="ECO:0000256" key="1">
    <source>
        <dbReference type="SAM" id="MobiDB-lite"/>
    </source>
</evidence>
<dbReference type="KEGG" id="fri:FraEuI1c_7029"/>
<dbReference type="RefSeq" id="WP_013428107.1">
    <property type="nucleotide sequence ID" value="NC_014666.1"/>
</dbReference>
<dbReference type="OrthoDB" id="3676657at2"/>
<protein>
    <submittedName>
        <fullName evidence="2">Uncharacterized protein</fullName>
    </submittedName>
</protein>
<dbReference type="eggNOG" id="COG4995">
    <property type="taxonomic scope" value="Bacteria"/>
</dbReference>
<accession>E3IX96</accession>
<dbReference type="Proteomes" id="UP000002484">
    <property type="component" value="Chromosome"/>
</dbReference>
<evidence type="ECO:0000313" key="3">
    <source>
        <dbReference type="Proteomes" id="UP000002484"/>
    </source>
</evidence>
<proteinExistence type="predicted"/>
<sequence length="293" mass="32791">MDDRAWDKLVTQLRNGDCTPFLGTGACYPALPADGDLSAEWADRYGYPFPESARDLPRVMQYAATVERDPIFVKGQVREALLARGYPNLGDATQAHGLLARLPLAVYVTTSYDDFMVTALRQEGRQPRALVCPWDGQRPDADAPDTELGPADPDRPVVFHLQGSLAEARSMVLTEDDHLDFMATLAENRTTVSRMIPTSVIAALKNRPLLFVGYSFEDWTFRMLLHGVLRTLAPVHLRRHVSVQLTPSPNGDGSLETQVKAYFERYFDEKHVTVFWGSTSEFCIRLMSLLALT</sequence>
<dbReference type="EMBL" id="CP002299">
    <property type="protein sequence ID" value="ADP84996.1"/>
    <property type="molecule type" value="Genomic_DNA"/>
</dbReference>
<evidence type="ECO:0000313" key="2">
    <source>
        <dbReference type="EMBL" id="ADP84996.1"/>
    </source>
</evidence>
<dbReference type="AlphaFoldDB" id="E3IX96"/>
<name>E3IX96_PSEI1</name>
<organism evidence="2 3">
    <name type="scientific">Pseudofrankia inefficax (strain DSM 45817 / CECT 9037 / DDB 130130 / EuI1c)</name>
    <name type="common">Frankia inefficax</name>
    <dbReference type="NCBI Taxonomy" id="298654"/>
    <lineage>
        <taxon>Bacteria</taxon>
        <taxon>Bacillati</taxon>
        <taxon>Actinomycetota</taxon>
        <taxon>Actinomycetes</taxon>
        <taxon>Frankiales</taxon>
        <taxon>Frankiaceae</taxon>
        <taxon>Pseudofrankia</taxon>
    </lineage>
</organism>
<reference evidence="2 3" key="1">
    <citation type="submission" date="2010-10" db="EMBL/GenBank/DDBJ databases">
        <title>Complete sequence of Frankia sp. EuI1c.</title>
        <authorList>
            <consortium name="US DOE Joint Genome Institute"/>
            <person name="Lucas S."/>
            <person name="Copeland A."/>
            <person name="Lapidus A."/>
            <person name="Cheng J.-F."/>
            <person name="Bruce D."/>
            <person name="Goodwin L."/>
            <person name="Pitluck S."/>
            <person name="Chertkov O."/>
            <person name="Detter J.C."/>
            <person name="Han C."/>
            <person name="Tapia R."/>
            <person name="Land M."/>
            <person name="Hauser L."/>
            <person name="Jeffries C."/>
            <person name="Kyrpides N."/>
            <person name="Ivanova N."/>
            <person name="Mikhailova N."/>
            <person name="Beauchemin N."/>
            <person name="Sen A."/>
            <person name="Sur S.A."/>
            <person name="Gtari M."/>
            <person name="Wall L."/>
            <person name="Tisa L."/>
            <person name="Woyke T."/>
        </authorList>
    </citation>
    <scope>NUCLEOTIDE SEQUENCE [LARGE SCALE GENOMIC DNA]</scope>
    <source>
        <strain evidence="3">DSM 45817 / CECT 9037 / EuI1c</strain>
    </source>
</reference>
<keyword evidence="3" id="KW-1185">Reference proteome</keyword>
<gene>
    <name evidence="2" type="ordered locus">FraEuI1c_7029</name>
</gene>
<dbReference type="STRING" id="298654.FraEuI1c_7029"/>
<feature type="region of interest" description="Disordered" evidence="1">
    <location>
        <begin position="133"/>
        <end position="153"/>
    </location>
</feature>
<dbReference type="HOGENOM" id="CLU_059170_0_0_11"/>
<dbReference type="InParanoid" id="E3IX96"/>